<sequence length="55" mass="6396">MAYGPDRHEAMDAVQPSGFFCRTIEEREKRSCVLFAWVKPMVNAHKYCICTDIIM</sequence>
<dbReference type="Proteomes" id="UP000254958">
    <property type="component" value="Unassembled WGS sequence"/>
</dbReference>
<keyword evidence="2" id="KW-1185">Reference proteome</keyword>
<name>A0A370G7C5_GLULI</name>
<comment type="caution">
    <text evidence="1">The sequence shown here is derived from an EMBL/GenBank/DDBJ whole genome shotgun (WGS) entry which is preliminary data.</text>
</comment>
<proteinExistence type="predicted"/>
<reference evidence="1 2" key="1">
    <citation type="submission" date="2018-07" db="EMBL/GenBank/DDBJ databases">
        <title>Genomic Encyclopedia of Type Strains, Phase IV (KMG-IV): sequencing the most valuable type-strain genomes for metagenomic binning, comparative biology and taxonomic classification.</title>
        <authorList>
            <person name="Goeker M."/>
        </authorList>
    </citation>
    <scope>NUCLEOTIDE SEQUENCE [LARGE SCALE GENOMIC DNA]</scope>
    <source>
        <strain evidence="1 2">DSM 5603</strain>
    </source>
</reference>
<evidence type="ECO:0000313" key="1">
    <source>
        <dbReference type="EMBL" id="RDI39698.1"/>
    </source>
</evidence>
<evidence type="ECO:0000313" key="2">
    <source>
        <dbReference type="Proteomes" id="UP000254958"/>
    </source>
</evidence>
<organism evidence="1 2">
    <name type="scientific">Gluconacetobacter liquefaciens</name>
    <name type="common">Acetobacter liquefaciens</name>
    <dbReference type="NCBI Taxonomy" id="89584"/>
    <lineage>
        <taxon>Bacteria</taxon>
        <taxon>Pseudomonadati</taxon>
        <taxon>Pseudomonadota</taxon>
        <taxon>Alphaproteobacteria</taxon>
        <taxon>Acetobacterales</taxon>
        <taxon>Acetobacteraceae</taxon>
        <taxon>Gluconacetobacter</taxon>
    </lineage>
</organism>
<gene>
    <name evidence="1" type="ORF">C7453_102492</name>
</gene>
<dbReference type="EMBL" id="QQAW01000002">
    <property type="protein sequence ID" value="RDI39698.1"/>
    <property type="molecule type" value="Genomic_DNA"/>
</dbReference>
<accession>A0A370G7C5</accession>
<protein>
    <submittedName>
        <fullName evidence="1">Uncharacterized protein</fullName>
    </submittedName>
</protein>
<dbReference type="AlphaFoldDB" id="A0A370G7C5"/>